<organism evidence="1 2">
    <name type="scientific">Desulfocapsa sulfexigens (strain DSM 10523 / SB164P1)</name>
    <dbReference type="NCBI Taxonomy" id="1167006"/>
    <lineage>
        <taxon>Bacteria</taxon>
        <taxon>Pseudomonadati</taxon>
        <taxon>Thermodesulfobacteriota</taxon>
        <taxon>Desulfobulbia</taxon>
        <taxon>Desulfobulbales</taxon>
        <taxon>Desulfocapsaceae</taxon>
        <taxon>Desulfocapsa</taxon>
    </lineage>
</organism>
<gene>
    <name evidence="1" type="ordered locus">UWK_01792</name>
</gene>
<dbReference type="HOGENOM" id="CLU_036186_0_0_7"/>
<dbReference type="STRING" id="1167006.UWK_01792"/>
<dbReference type="AlphaFoldDB" id="M1PF82"/>
<keyword evidence="2" id="KW-1185">Reference proteome</keyword>
<accession>M1PF82</accession>
<dbReference type="Pfam" id="PF14907">
    <property type="entry name" value="NTP_transf_5"/>
    <property type="match status" value="1"/>
</dbReference>
<proteinExistence type="predicted"/>
<dbReference type="InterPro" id="IPR039498">
    <property type="entry name" value="NTP_transf_5"/>
</dbReference>
<dbReference type="Proteomes" id="UP000011721">
    <property type="component" value="Chromosome"/>
</dbReference>
<sequence length="390" mass="44649">MNQNNCQHLILYSLKTIEPSALRKKVVEAINDGIDLNHFFSLATRHGLLPLIHSSWNNCCPELIPENIAADIKRTVRSIGISNLGKVGVLIQLINLLTEHNISAVAFKGPLLACNLYNDLSLRPFCDLDVLVSINDVSSVYEILNKSGYTPEIQFSHSQLKHLIKTEDNLNFIHSQSGVIVELHWELSGRCLPHALTMDVFQDRLIDAQLLNYTVPSLSNEDLLIYLCIHGSKHIWGRLEWLFSVHEIVTQNKKMDWNLVLFLAEQWSAKRMVATGLLAAQRLFATEMPKKVMEILRLDQHALNMATSVENIFLDPAKSNTIQGENSRFTSWQLKCMDSNMARLRLILTMLFNPTIEDYRRFTFPGKLCYLYNVCRPFRLGWEGVKKIFQ</sequence>
<dbReference type="RefSeq" id="WP_015404041.1">
    <property type="nucleotide sequence ID" value="NC_020304.1"/>
</dbReference>
<dbReference type="OrthoDB" id="5366220at2"/>
<evidence type="ECO:0008006" key="3">
    <source>
        <dbReference type="Google" id="ProtNLM"/>
    </source>
</evidence>
<evidence type="ECO:0000313" key="1">
    <source>
        <dbReference type="EMBL" id="AGF78350.1"/>
    </source>
</evidence>
<dbReference type="EMBL" id="CP003985">
    <property type="protein sequence ID" value="AGF78350.1"/>
    <property type="molecule type" value="Genomic_DNA"/>
</dbReference>
<evidence type="ECO:0000313" key="2">
    <source>
        <dbReference type="Proteomes" id="UP000011721"/>
    </source>
</evidence>
<reference evidence="2" key="1">
    <citation type="journal article" date="2013" name="Stand. Genomic Sci.">
        <title>Complete genome sequence of Desulfocapsa sulfexigens, a marine deltaproteobacterium specialized in disproportionating inorganic sulfur compounds.</title>
        <authorList>
            <person name="Finster K.W."/>
            <person name="Kjeldsen K.U."/>
            <person name="Kube M."/>
            <person name="Reinhardt R."/>
            <person name="Mussmann M."/>
            <person name="Amann R."/>
            <person name="Schreiber L."/>
        </authorList>
    </citation>
    <scope>NUCLEOTIDE SEQUENCE [LARGE SCALE GENOMIC DNA]</scope>
    <source>
        <strain evidence="2">DSM 10523 / SB164P1</strain>
    </source>
</reference>
<protein>
    <recommendedName>
        <fullName evidence="3">Nucleotidyltransferase family protein</fullName>
    </recommendedName>
</protein>
<name>M1PF82_DESSD</name>
<dbReference type="KEGG" id="dsf:UWK_01792"/>
<dbReference type="eggNOG" id="COG1216">
    <property type="taxonomic scope" value="Bacteria"/>
</dbReference>